<accession>X8C7R4</accession>
<reference evidence="2" key="1">
    <citation type="submission" date="2014-01" db="EMBL/GenBank/DDBJ databases">
        <authorList>
            <person name="Brown-Elliot B."/>
            <person name="Wallace R."/>
            <person name="Lenaerts A."/>
            <person name="Ordway D."/>
            <person name="DeGroote M.A."/>
            <person name="Parker T."/>
            <person name="Sizemore C."/>
            <person name="Tallon L.J."/>
            <person name="Sadzewicz L.K."/>
            <person name="Sengamalay N."/>
            <person name="Fraser C.M."/>
            <person name="Hine E."/>
            <person name="Shefchek K.A."/>
            <person name="Das S.P."/>
            <person name="Tettelin H."/>
        </authorList>
    </citation>
    <scope>NUCLEOTIDE SEQUENCE [LARGE SCALE GENOMIC DNA]</scope>
    <source>
        <strain evidence="2">4042</strain>
    </source>
</reference>
<protein>
    <submittedName>
        <fullName evidence="2">Uncharacterized protein</fullName>
    </submittedName>
</protein>
<gene>
    <name evidence="2" type="ORF">I553_2584</name>
</gene>
<evidence type="ECO:0000256" key="1">
    <source>
        <dbReference type="SAM" id="MobiDB-lite"/>
    </source>
</evidence>
<dbReference type="EMBL" id="JAOB01000033">
    <property type="protein sequence ID" value="EUA52397.1"/>
    <property type="molecule type" value="Genomic_DNA"/>
</dbReference>
<sequence length="37" mass="3838">MAPCRPNRSAAASPMPDDAPVSRMRLPRRSTGLASGG</sequence>
<evidence type="ECO:0000313" key="2">
    <source>
        <dbReference type="EMBL" id="EUA52397.1"/>
    </source>
</evidence>
<proteinExistence type="predicted"/>
<dbReference type="AlphaFoldDB" id="X8C7R4"/>
<name>X8C7R4_MYCXE</name>
<dbReference type="PATRIC" id="fig|1299334.3.peg.3690"/>
<organism evidence="2">
    <name type="scientific">Mycobacterium xenopi 4042</name>
    <dbReference type="NCBI Taxonomy" id="1299334"/>
    <lineage>
        <taxon>Bacteria</taxon>
        <taxon>Bacillati</taxon>
        <taxon>Actinomycetota</taxon>
        <taxon>Actinomycetes</taxon>
        <taxon>Mycobacteriales</taxon>
        <taxon>Mycobacteriaceae</taxon>
        <taxon>Mycobacterium</taxon>
    </lineage>
</organism>
<feature type="compositionally biased region" description="Low complexity" evidence="1">
    <location>
        <begin position="9"/>
        <end position="19"/>
    </location>
</feature>
<feature type="region of interest" description="Disordered" evidence="1">
    <location>
        <begin position="1"/>
        <end position="37"/>
    </location>
</feature>
<comment type="caution">
    <text evidence="2">The sequence shown here is derived from an EMBL/GenBank/DDBJ whole genome shotgun (WGS) entry which is preliminary data.</text>
</comment>